<reference evidence="1" key="1">
    <citation type="submission" date="2011-09" db="EMBL/GenBank/DDBJ databases">
        <title>The permanent draft genome of Mucilaginibacter paludis DSM 18603.</title>
        <authorList>
            <consortium name="US DOE Joint Genome Institute (JGI-PGF)"/>
            <person name="Lucas S."/>
            <person name="Han J."/>
            <person name="Lapidus A."/>
            <person name="Bruce D."/>
            <person name="Goodwin L."/>
            <person name="Pitluck S."/>
            <person name="Peters L."/>
            <person name="Kyrpides N."/>
            <person name="Mavromatis K."/>
            <person name="Ivanova N."/>
            <person name="Mikhailova N."/>
            <person name="Held B."/>
            <person name="Detter J.C."/>
            <person name="Tapia R."/>
            <person name="Han C."/>
            <person name="Land M."/>
            <person name="Hauser L."/>
            <person name="Markowitz V."/>
            <person name="Cheng J.-F."/>
            <person name="Hugenholtz P."/>
            <person name="Woyke T."/>
            <person name="Wu D."/>
            <person name="Tindall B."/>
            <person name="Brambilla E."/>
            <person name="Klenk H.-P."/>
            <person name="Eisen J.A."/>
        </authorList>
    </citation>
    <scope>NUCLEOTIDE SEQUENCE [LARGE SCALE GENOMIC DNA]</scope>
    <source>
        <strain evidence="1">DSM 18603</strain>
    </source>
</reference>
<keyword evidence="2" id="KW-1185">Reference proteome</keyword>
<dbReference type="OrthoDB" id="797316at2"/>
<dbReference type="AlphaFoldDB" id="H1XZA8"/>
<gene>
    <name evidence="1" type="ORF">Mucpa_1438</name>
</gene>
<protein>
    <submittedName>
        <fullName evidence="1">Uncharacterized protein</fullName>
    </submittedName>
</protein>
<sequence length="91" mass="10632">MMINNANLIKEAKAWIKRKNAPDEIIRVVTDIEQKGAVISYELYTAFDDRPDYLGRILFDAQGYWIYDGEILKIGEQEQLAKFIMNYVKTL</sequence>
<evidence type="ECO:0000313" key="2">
    <source>
        <dbReference type="Proteomes" id="UP000002774"/>
    </source>
</evidence>
<organism evidence="1 2">
    <name type="scientific">Mucilaginibacter paludis DSM 18603</name>
    <dbReference type="NCBI Taxonomy" id="714943"/>
    <lineage>
        <taxon>Bacteria</taxon>
        <taxon>Pseudomonadati</taxon>
        <taxon>Bacteroidota</taxon>
        <taxon>Sphingobacteriia</taxon>
        <taxon>Sphingobacteriales</taxon>
        <taxon>Sphingobacteriaceae</taxon>
        <taxon>Mucilaginibacter</taxon>
    </lineage>
</organism>
<name>H1XZA8_9SPHI</name>
<dbReference type="Proteomes" id="UP000002774">
    <property type="component" value="Chromosome"/>
</dbReference>
<evidence type="ECO:0000313" key="1">
    <source>
        <dbReference type="EMBL" id="EHQ25596.1"/>
    </source>
</evidence>
<proteinExistence type="predicted"/>
<dbReference type="RefSeq" id="WP_008505393.1">
    <property type="nucleotide sequence ID" value="NZ_CM001403.1"/>
</dbReference>
<dbReference type="HOGENOM" id="CLU_2423711_0_0_10"/>
<dbReference type="EMBL" id="CM001403">
    <property type="protein sequence ID" value="EHQ25596.1"/>
    <property type="molecule type" value="Genomic_DNA"/>
</dbReference>
<accession>H1XZA8</accession>